<comment type="similarity">
    <text evidence="3">Belongs to the acetyltransferase family. MAK3 subfamily.</text>
</comment>
<dbReference type="GO" id="GO:0004596">
    <property type="term" value="F:protein-N-terminal amino-acid acetyltransferase activity"/>
    <property type="evidence" value="ECO:0007669"/>
    <property type="project" value="InterPro"/>
</dbReference>
<dbReference type="InterPro" id="IPR044542">
    <property type="entry name" value="NAA30-like"/>
</dbReference>
<dbReference type="PANTHER" id="PTHR45896:SF1">
    <property type="entry name" value="N-ALPHA-ACETYLTRANSFERASE 30"/>
    <property type="match status" value="1"/>
</dbReference>
<evidence type="ECO:0000256" key="1">
    <source>
        <dbReference type="ARBA" id="ARBA00022679"/>
    </source>
</evidence>
<proteinExistence type="inferred from homology"/>
<dbReference type="PROSITE" id="PS51186">
    <property type="entry name" value="GNAT"/>
    <property type="match status" value="1"/>
</dbReference>
<keyword evidence="6" id="KW-1185">Reference proteome</keyword>
<keyword evidence="1" id="KW-0808">Transferase</keyword>
<dbReference type="CDD" id="cd04301">
    <property type="entry name" value="NAT_SF"/>
    <property type="match status" value="1"/>
</dbReference>
<dbReference type="InterPro" id="IPR000182">
    <property type="entry name" value="GNAT_dom"/>
</dbReference>
<evidence type="ECO:0000256" key="3">
    <source>
        <dbReference type="ARBA" id="ARBA00024025"/>
    </source>
</evidence>
<dbReference type="PANTHER" id="PTHR45896">
    <property type="entry name" value="N-ALPHA-ACETYLTRANSFERASE 30"/>
    <property type="match status" value="1"/>
</dbReference>
<dbReference type="EMBL" id="CP051139">
    <property type="protein sequence ID" value="QIW95007.1"/>
    <property type="molecule type" value="Genomic_DNA"/>
</dbReference>
<feature type="domain" description="N-acetyltransferase" evidence="4">
    <location>
        <begin position="17"/>
        <end position="167"/>
    </location>
</feature>
<organism evidence="5 6">
    <name type="scientific">Peltaster fructicola</name>
    <dbReference type="NCBI Taxonomy" id="286661"/>
    <lineage>
        <taxon>Eukaryota</taxon>
        <taxon>Fungi</taxon>
        <taxon>Dikarya</taxon>
        <taxon>Ascomycota</taxon>
        <taxon>Pezizomycotina</taxon>
        <taxon>Dothideomycetes</taxon>
        <taxon>Dothideomycetes incertae sedis</taxon>
        <taxon>Peltaster</taxon>
    </lineage>
</organism>
<sequence>MATQEAQAVHKTKIRYVTYSSDQEATLLPAIRQLISKDLSEPYSIYVYRFFLHGWPNLSHCAMDEDGNLIGVIVCKLEPHRGGPMRGYIAMLATRSDYRGQGIATKLVELATQKMIDQGADEIALETEVDNVPSLRIYEKLGFLRTKRLHRYYLSGTTAFRLILYVKPGIPYMKTTRPEYAPPPEDPANHMHGAMSEDLLVRQAAQLDVEDVYHERADVTGR</sequence>
<dbReference type="SUPFAM" id="SSF55729">
    <property type="entry name" value="Acyl-CoA N-acyltransferases (Nat)"/>
    <property type="match status" value="1"/>
</dbReference>
<dbReference type="GO" id="GO:0031417">
    <property type="term" value="C:NatC complex"/>
    <property type="evidence" value="ECO:0007669"/>
    <property type="project" value="TreeGrafter"/>
</dbReference>
<accession>A0A6H0XK50</accession>
<name>A0A6H0XK50_9PEZI</name>
<evidence type="ECO:0000313" key="6">
    <source>
        <dbReference type="Proteomes" id="UP000503462"/>
    </source>
</evidence>
<keyword evidence="2" id="KW-0012">Acyltransferase</keyword>
<dbReference type="Gene3D" id="3.40.630.30">
    <property type="match status" value="1"/>
</dbReference>
<dbReference type="OrthoDB" id="249099at2759"/>
<evidence type="ECO:0000313" key="5">
    <source>
        <dbReference type="EMBL" id="QIW95007.1"/>
    </source>
</evidence>
<dbReference type="Proteomes" id="UP000503462">
    <property type="component" value="Chromosome 1"/>
</dbReference>
<dbReference type="AlphaFoldDB" id="A0A6H0XK50"/>
<evidence type="ECO:0000256" key="2">
    <source>
        <dbReference type="ARBA" id="ARBA00023315"/>
    </source>
</evidence>
<gene>
    <name evidence="5" type="ORF">AMS68_000525</name>
</gene>
<dbReference type="InterPro" id="IPR016181">
    <property type="entry name" value="Acyl_CoA_acyltransferase"/>
</dbReference>
<evidence type="ECO:0000259" key="4">
    <source>
        <dbReference type="PROSITE" id="PS51186"/>
    </source>
</evidence>
<protein>
    <recommendedName>
        <fullName evidence="4">N-acetyltransferase domain-containing protein</fullName>
    </recommendedName>
</protein>
<dbReference type="Pfam" id="PF00583">
    <property type="entry name" value="Acetyltransf_1"/>
    <property type="match status" value="1"/>
</dbReference>
<reference evidence="5 6" key="1">
    <citation type="journal article" date="2016" name="Sci. Rep.">
        <title>Peltaster fructicola genome reveals evolution from an invasive phytopathogen to an ectophytic parasite.</title>
        <authorList>
            <person name="Xu C."/>
            <person name="Chen H."/>
            <person name="Gleason M.L."/>
            <person name="Xu J.R."/>
            <person name="Liu H."/>
            <person name="Zhang R."/>
            <person name="Sun G."/>
        </authorList>
    </citation>
    <scope>NUCLEOTIDE SEQUENCE [LARGE SCALE GENOMIC DNA]</scope>
    <source>
        <strain evidence="5 6">LNHT1506</strain>
    </source>
</reference>